<dbReference type="InterPro" id="IPR050922">
    <property type="entry name" value="LytR/CpsA/Psr_CW_biosynth"/>
</dbReference>
<evidence type="ECO:0000313" key="7">
    <source>
        <dbReference type="Proteomes" id="UP001596004"/>
    </source>
</evidence>
<sequence length="481" mass="51466">MNGGLVDVRPTQPVEPPPGGPTGGAKRAQRWKPWLWCLVAAVTGVSLAAGASLVGAYTKLSGNIKHVDVDARELGTRPAKVSKALNILVVGSDTRAGANVKYGHRESGERTDTIILAHLSPDRGNALLISFPRDSLVQLPACTPKNGLPGQRPHIGMINESFNFGGIGCTWKTIESLTGIHIDHFAKVDFTGFKSMVNALGGVEICVPKAIDDTKAMLHLSAGRQVVKGEQALGYVRARYSLGDGSDIGRIQRQQMFIASMIKKAMSGATLADPARLFHFLDAATKSVTTDPQLTVGVMKDLATSAQGLAAGNIRFVTTPWRYSLTQPGRVEWVQPQARQLFRLVATDTKIKGSNVKTGRQTTKVPKSKIEISVQNGTYRGGLGRQVAAALEQRGYTVVKVGDLKRKPYAKTTIRYATDGQTRVPTLAGDLVVSRNLPVTDVTTTRLVLVIGADWKGLKPAAVSEDDLKGIDATQDSCSAN</sequence>
<evidence type="ECO:0000256" key="1">
    <source>
        <dbReference type="ARBA" id="ARBA00006068"/>
    </source>
</evidence>
<dbReference type="Gene3D" id="3.30.70.2390">
    <property type="match status" value="1"/>
</dbReference>
<dbReference type="Proteomes" id="UP001596004">
    <property type="component" value="Unassembled WGS sequence"/>
</dbReference>
<dbReference type="InterPro" id="IPR027381">
    <property type="entry name" value="LytR/CpsA/Psr_C"/>
</dbReference>
<dbReference type="Pfam" id="PF13399">
    <property type="entry name" value="LytR_C"/>
    <property type="match status" value="1"/>
</dbReference>
<dbReference type="NCBIfam" id="TIGR00350">
    <property type="entry name" value="lytR_cpsA_psr"/>
    <property type="match status" value="1"/>
</dbReference>
<evidence type="ECO:0000259" key="4">
    <source>
        <dbReference type="Pfam" id="PF03816"/>
    </source>
</evidence>
<evidence type="ECO:0000256" key="2">
    <source>
        <dbReference type="SAM" id="MobiDB-lite"/>
    </source>
</evidence>
<comment type="similarity">
    <text evidence="1">Belongs to the LytR/CpsA/Psr (LCP) family.</text>
</comment>
<feature type="domain" description="Cell envelope-related transcriptional attenuator" evidence="4">
    <location>
        <begin position="110"/>
        <end position="266"/>
    </location>
</feature>
<comment type="caution">
    <text evidence="6">The sequence shown here is derived from an EMBL/GenBank/DDBJ whole genome shotgun (WGS) entry which is preliminary data.</text>
</comment>
<accession>A0ABV9CE16</accession>
<keyword evidence="7" id="KW-1185">Reference proteome</keyword>
<dbReference type="PANTHER" id="PTHR33392">
    <property type="entry name" value="POLYISOPRENYL-TEICHOIC ACID--PEPTIDOGLYCAN TEICHOIC ACID TRANSFERASE TAGU"/>
    <property type="match status" value="1"/>
</dbReference>
<keyword evidence="3" id="KW-0812">Transmembrane</keyword>
<dbReference type="InterPro" id="IPR004474">
    <property type="entry name" value="LytR_CpsA_psr"/>
</dbReference>
<gene>
    <name evidence="6" type="ORF">ACFO60_08300</name>
</gene>
<dbReference type="RefSeq" id="WP_380838819.1">
    <property type="nucleotide sequence ID" value="NZ_JBHSFP010000004.1"/>
</dbReference>
<dbReference type="Gene3D" id="3.40.630.190">
    <property type="entry name" value="LCP protein"/>
    <property type="match status" value="1"/>
</dbReference>
<reference evidence="7" key="1">
    <citation type="journal article" date="2019" name="Int. J. Syst. Evol. Microbiol.">
        <title>The Global Catalogue of Microorganisms (GCM) 10K type strain sequencing project: providing services to taxonomists for standard genome sequencing and annotation.</title>
        <authorList>
            <consortium name="The Broad Institute Genomics Platform"/>
            <consortium name="The Broad Institute Genome Sequencing Center for Infectious Disease"/>
            <person name="Wu L."/>
            <person name="Ma J."/>
        </authorList>
    </citation>
    <scope>NUCLEOTIDE SEQUENCE [LARGE SCALE GENOMIC DNA]</scope>
    <source>
        <strain evidence="7">CGMCC 4.7132</strain>
    </source>
</reference>
<feature type="region of interest" description="Disordered" evidence="2">
    <location>
        <begin position="1"/>
        <end position="27"/>
    </location>
</feature>
<keyword evidence="3" id="KW-1133">Transmembrane helix</keyword>
<keyword evidence="3" id="KW-0472">Membrane</keyword>
<dbReference type="Pfam" id="PF03816">
    <property type="entry name" value="LytR_cpsA_psr"/>
    <property type="match status" value="1"/>
</dbReference>
<organism evidence="6 7">
    <name type="scientific">Sphaerisporangium dianthi</name>
    <dbReference type="NCBI Taxonomy" id="1436120"/>
    <lineage>
        <taxon>Bacteria</taxon>
        <taxon>Bacillati</taxon>
        <taxon>Actinomycetota</taxon>
        <taxon>Actinomycetes</taxon>
        <taxon>Streptosporangiales</taxon>
        <taxon>Streptosporangiaceae</taxon>
        <taxon>Sphaerisporangium</taxon>
    </lineage>
</organism>
<dbReference type="PANTHER" id="PTHR33392:SF6">
    <property type="entry name" value="POLYISOPRENYL-TEICHOIC ACID--PEPTIDOGLYCAN TEICHOIC ACID TRANSFERASE TAGU"/>
    <property type="match status" value="1"/>
</dbReference>
<name>A0ABV9CE16_9ACTN</name>
<evidence type="ECO:0000259" key="5">
    <source>
        <dbReference type="Pfam" id="PF13399"/>
    </source>
</evidence>
<feature type="transmembrane region" description="Helical" evidence="3">
    <location>
        <begin position="34"/>
        <end position="57"/>
    </location>
</feature>
<proteinExistence type="inferred from homology"/>
<evidence type="ECO:0000313" key="6">
    <source>
        <dbReference type="EMBL" id="MFC4530764.1"/>
    </source>
</evidence>
<dbReference type="EMBL" id="JBHSFP010000004">
    <property type="protein sequence ID" value="MFC4530764.1"/>
    <property type="molecule type" value="Genomic_DNA"/>
</dbReference>
<evidence type="ECO:0000256" key="3">
    <source>
        <dbReference type="SAM" id="Phobius"/>
    </source>
</evidence>
<protein>
    <submittedName>
        <fullName evidence="6">LCP family protein</fullName>
    </submittedName>
</protein>
<feature type="domain" description="LytR/CpsA/Psr regulator C-terminal" evidence="5">
    <location>
        <begin position="370"/>
        <end position="455"/>
    </location>
</feature>